<dbReference type="PRINTS" id="PR00081">
    <property type="entry name" value="GDHRDH"/>
</dbReference>
<evidence type="ECO:0000259" key="2">
    <source>
        <dbReference type="SMART" id="SM00822"/>
    </source>
</evidence>
<comment type="caution">
    <text evidence="3">The sequence shown here is derived from an EMBL/GenBank/DDBJ whole genome shotgun (WGS) entry which is preliminary data.</text>
</comment>
<dbReference type="InterPro" id="IPR057326">
    <property type="entry name" value="KR_dom"/>
</dbReference>
<dbReference type="SMART" id="SM00822">
    <property type="entry name" value="PKS_KR"/>
    <property type="match status" value="1"/>
</dbReference>
<dbReference type="InterPro" id="IPR002347">
    <property type="entry name" value="SDR_fam"/>
</dbReference>
<keyword evidence="4" id="KW-1185">Reference proteome</keyword>
<dbReference type="SUPFAM" id="SSF51735">
    <property type="entry name" value="NAD(P)-binding Rossmann-fold domains"/>
    <property type="match status" value="1"/>
</dbReference>
<feature type="domain" description="Ketoreductase" evidence="2">
    <location>
        <begin position="4"/>
        <end position="201"/>
    </location>
</feature>
<dbReference type="EMBL" id="JFHC01000003">
    <property type="protein sequence ID" value="KDR44141.1"/>
    <property type="molecule type" value="Genomic_DNA"/>
</dbReference>
<dbReference type="InterPro" id="IPR036291">
    <property type="entry name" value="NAD(P)-bd_dom_sf"/>
</dbReference>
<dbReference type="CDD" id="cd05344">
    <property type="entry name" value="BKR_like_SDR_like"/>
    <property type="match status" value="1"/>
</dbReference>
<gene>
    <name evidence="3" type="ORF">BG61_18890</name>
</gene>
<dbReference type="AlphaFoldDB" id="A0A069Q315"/>
<dbReference type="RefSeq" id="WP_035934978.1">
    <property type="nucleotide sequence ID" value="NZ_CADFFX010000002.1"/>
</dbReference>
<dbReference type="PANTHER" id="PTHR43975:SF2">
    <property type="entry name" value="EG:BACR7A4.14 PROTEIN-RELATED"/>
    <property type="match status" value="1"/>
</dbReference>
<protein>
    <submittedName>
        <fullName evidence="3">Short-chain dehydrogenase</fullName>
    </submittedName>
</protein>
<reference evidence="3 4" key="1">
    <citation type="submission" date="2014-03" db="EMBL/GenBank/DDBJ databases">
        <title>Draft Genome Sequences of Four Burkholderia Strains.</title>
        <authorList>
            <person name="Liu X.Y."/>
            <person name="Li C.X."/>
            <person name="Xu J.H."/>
        </authorList>
    </citation>
    <scope>NUCLEOTIDE SEQUENCE [LARGE SCALE GENOMIC DNA]</scope>
    <source>
        <strain evidence="3 4">DSM 50014</strain>
    </source>
</reference>
<dbReference type="PANTHER" id="PTHR43975">
    <property type="entry name" value="ZGC:101858"/>
    <property type="match status" value="1"/>
</dbReference>
<accession>A0A069Q315</accession>
<evidence type="ECO:0000256" key="1">
    <source>
        <dbReference type="ARBA" id="ARBA00006484"/>
    </source>
</evidence>
<evidence type="ECO:0000313" key="3">
    <source>
        <dbReference type="EMBL" id="KDR44141.1"/>
    </source>
</evidence>
<name>A0A069Q315_9BURK</name>
<organism evidence="3 4">
    <name type="scientific">Caballeronia glathei</name>
    <dbReference type="NCBI Taxonomy" id="60547"/>
    <lineage>
        <taxon>Bacteria</taxon>
        <taxon>Pseudomonadati</taxon>
        <taxon>Pseudomonadota</taxon>
        <taxon>Betaproteobacteria</taxon>
        <taxon>Burkholderiales</taxon>
        <taxon>Burkholderiaceae</taxon>
        <taxon>Caballeronia</taxon>
    </lineage>
</organism>
<dbReference type="FunFam" id="3.40.50.720:FF:000084">
    <property type="entry name" value="Short-chain dehydrogenase reductase"/>
    <property type="match status" value="1"/>
</dbReference>
<dbReference type="Proteomes" id="UP000027466">
    <property type="component" value="Unassembled WGS sequence"/>
</dbReference>
<dbReference type="Gene3D" id="3.40.50.720">
    <property type="entry name" value="NAD(P)-binding Rossmann-like Domain"/>
    <property type="match status" value="1"/>
</dbReference>
<dbReference type="STRING" id="60547.GCA_000751215_04256"/>
<sequence length="256" mass="27121">MSSKVAIVTGASQGIGRSTAIRLARDFASVVLVARNRENLDQTAADVTRAGATPLAIDLDLSEADAAQHVVDQTLSTFGRIDALLNIAGAVPQIDLFDMTDEQWERGLALKLHGARRLTVAAWPSLKKTSGSVVLMSGNSALFPKAPYAAVGTINAAIVALAKAFSDRGIADGVQVNSVLPGPVMTGRRQSYLDHWAPLHNMSVEEATAKFPLEAGIARYGTPEEIAELMAFLVSPEAHWMTGSTLRMDGGEVKSI</sequence>
<proteinExistence type="inferred from homology"/>
<evidence type="ECO:0000313" key="4">
    <source>
        <dbReference type="Proteomes" id="UP000027466"/>
    </source>
</evidence>
<dbReference type="Pfam" id="PF13561">
    <property type="entry name" value="adh_short_C2"/>
    <property type="match status" value="1"/>
</dbReference>
<comment type="similarity">
    <text evidence="1">Belongs to the short-chain dehydrogenases/reductases (SDR) family.</text>
</comment>